<organism evidence="1 2">
    <name type="scientific">Albidovulum denitrificans</name>
    <dbReference type="NCBI Taxonomy" id="404881"/>
    <lineage>
        <taxon>Bacteria</taxon>
        <taxon>Pseudomonadati</taxon>
        <taxon>Pseudomonadota</taxon>
        <taxon>Alphaproteobacteria</taxon>
        <taxon>Rhodobacterales</taxon>
        <taxon>Paracoccaceae</taxon>
        <taxon>Albidovulum</taxon>
    </lineage>
</organism>
<protein>
    <submittedName>
        <fullName evidence="1">Uncharacterized protein</fullName>
    </submittedName>
</protein>
<dbReference type="OrthoDB" id="9881744at2"/>
<gene>
    <name evidence="1" type="ORF">LX70_03748</name>
</gene>
<evidence type="ECO:0000313" key="2">
    <source>
        <dbReference type="Proteomes" id="UP000238338"/>
    </source>
</evidence>
<accession>A0A2S8RYZ1</accession>
<dbReference type="Proteomes" id="UP000238338">
    <property type="component" value="Unassembled WGS sequence"/>
</dbReference>
<dbReference type="EMBL" id="PVEP01000012">
    <property type="protein sequence ID" value="PQV53741.1"/>
    <property type="molecule type" value="Genomic_DNA"/>
</dbReference>
<dbReference type="RefSeq" id="WP_105516298.1">
    <property type="nucleotide sequence ID" value="NZ_PVEP01000012.1"/>
</dbReference>
<reference evidence="1 2" key="1">
    <citation type="submission" date="2018-02" db="EMBL/GenBank/DDBJ databases">
        <title>Genomic Encyclopedia of Archaeal and Bacterial Type Strains, Phase II (KMG-II): from individual species to whole genera.</title>
        <authorList>
            <person name="Goeker M."/>
        </authorList>
    </citation>
    <scope>NUCLEOTIDE SEQUENCE [LARGE SCALE GENOMIC DNA]</scope>
    <source>
        <strain evidence="1 2">DSM 18921</strain>
    </source>
</reference>
<proteinExistence type="predicted"/>
<keyword evidence="2" id="KW-1185">Reference proteome</keyword>
<sequence length="225" mass="23749">MKQANLPPIPRSLKAPLRDALRALSGVADLSEEALEPVARMVPEPFRHAVRDTLHAMKQATVGDVVSRLDRDQLAAASGFVNGAAEGADACARMMGFAWDYLSARAAARPHWMFSEAVAVAALRKLPSDAGTRPALACRAVLTSAAIGELPAAPVVQAAPGGHTPESLLTAAIVWLLTARADSAEEELRLLDMAAALCRSIPAEPGDPADTDKLNARLRMLAQHL</sequence>
<name>A0A2S8RYZ1_9RHOB</name>
<comment type="caution">
    <text evidence="1">The sequence shown here is derived from an EMBL/GenBank/DDBJ whole genome shotgun (WGS) entry which is preliminary data.</text>
</comment>
<evidence type="ECO:0000313" key="1">
    <source>
        <dbReference type="EMBL" id="PQV53741.1"/>
    </source>
</evidence>
<dbReference type="AlphaFoldDB" id="A0A2S8RYZ1"/>